<dbReference type="AlphaFoldDB" id="A0A347U7Q2"/>
<dbReference type="OrthoDB" id="5347930at2"/>
<organism evidence="2 4">
    <name type="scientific">Arcobacter ellisii</name>
    <dbReference type="NCBI Taxonomy" id="913109"/>
    <lineage>
        <taxon>Bacteria</taxon>
        <taxon>Pseudomonadati</taxon>
        <taxon>Campylobacterota</taxon>
        <taxon>Epsilonproteobacteria</taxon>
        <taxon>Campylobacterales</taxon>
        <taxon>Arcobacteraceae</taxon>
        <taxon>Arcobacter</taxon>
    </lineage>
</organism>
<evidence type="ECO:0000313" key="4">
    <source>
        <dbReference type="Proteomes" id="UP000290588"/>
    </source>
</evidence>
<protein>
    <submittedName>
        <fullName evidence="2">Uncharacterized protein</fullName>
    </submittedName>
</protein>
<dbReference type="Proteomes" id="UP000290588">
    <property type="component" value="Unassembled WGS sequence"/>
</dbReference>
<sequence>MLENSENRKKLKELKIFEKVPFEFKDGWTDLVYELGKNIEELCELTNYELPMIQQIKEKMGTLRFYYNTLNSQYPPIVEKSIRALVSQTVSKSANICETCGKYGELRVDGGYWFVSCDEHKRNSITAEEWKELDKKQREDLENEKINTKPYKVLKFEEIKSPILKRKIMEKVACFEAVCWDYEINAVDVFNILRTKDDEDFPISYDVLRKKVLKYVSVDNLKNVFNQEQLIEIFSDISLRAIRNPDTKIFIKELKKA</sequence>
<evidence type="ECO:0000313" key="3">
    <source>
        <dbReference type="Proteomes" id="UP000262582"/>
    </source>
</evidence>
<dbReference type="Proteomes" id="UP000262582">
    <property type="component" value="Chromosome"/>
</dbReference>
<dbReference type="EMBL" id="NXIG01000006">
    <property type="protein sequence ID" value="RXI30521.1"/>
    <property type="molecule type" value="Genomic_DNA"/>
</dbReference>
<gene>
    <name evidence="1" type="ORF">AELL_1212</name>
    <name evidence="2" type="ORF">CP962_07070</name>
</gene>
<name>A0A347U7Q2_9BACT</name>
<dbReference type="EMBL" id="CP032097">
    <property type="protein sequence ID" value="AXX94880.1"/>
    <property type="molecule type" value="Genomic_DNA"/>
</dbReference>
<keyword evidence="3" id="KW-1185">Reference proteome</keyword>
<dbReference type="KEGG" id="aell:AELL_1212"/>
<proteinExistence type="predicted"/>
<dbReference type="RefSeq" id="WP_118917088.1">
    <property type="nucleotide sequence ID" value="NZ_CP032097.1"/>
</dbReference>
<evidence type="ECO:0000313" key="2">
    <source>
        <dbReference type="EMBL" id="RXI30521.1"/>
    </source>
</evidence>
<reference evidence="1 3" key="2">
    <citation type="submission" date="2018-08" db="EMBL/GenBank/DDBJ databases">
        <title>Complete genome of the Arcobacter ellisii type strain LMG 26155.</title>
        <authorList>
            <person name="Miller W.G."/>
            <person name="Yee E."/>
            <person name="Bono J.L."/>
        </authorList>
    </citation>
    <scope>NUCLEOTIDE SEQUENCE [LARGE SCALE GENOMIC DNA]</scope>
    <source>
        <strain evidence="1 3">LMG 26155</strain>
    </source>
</reference>
<accession>A0A347U7Q2</accession>
<reference evidence="2 4" key="1">
    <citation type="submission" date="2017-09" db="EMBL/GenBank/DDBJ databases">
        <title>Genomics of the genus Arcobacter.</title>
        <authorList>
            <person name="Perez-Cataluna A."/>
            <person name="Figueras M.J."/>
            <person name="Salas-Masso N."/>
        </authorList>
    </citation>
    <scope>NUCLEOTIDE SEQUENCE [LARGE SCALE GENOMIC DNA]</scope>
    <source>
        <strain evidence="2 4">CECT 7837</strain>
    </source>
</reference>
<evidence type="ECO:0000313" key="1">
    <source>
        <dbReference type="EMBL" id="AXX94880.1"/>
    </source>
</evidence>